<name>A0A5C6FPV7_9PLAN</name>
<feature type="region of interest" description="Disordered" evidence="1">
    <location>
        <begin position="28"/>
        <end position="68"/>
    </location>
</feature>
<evidence type="ECO:0000256" key="1">
    <source>
        <dbReference type="SAM" id="MobiDB-lite"/>
    </source>
</evidence>
<evidence type="ECO:0000313" key="3">
    <source>
        <dbReference type="Proteomes" id="UP000316476"/>
    </source>
</evidence>
<dbReference type="OrthoDB" id="288713at2"/>
<organism evidence="2 3">
    <name type="scientific">Crateriforma conspicua</name>
    <dbReference type="NCBI Taxonomy" id="2527996"/>
    <lineage>
        <taxon>Bacteria</taxon>
        <taxon>Pseudomonadati</taxon>
        <taxon>Planctomycetota</taxon>
        <taxon>Planctomycetia</taxon>
        <taxon>Planctomycetales</taxon>
        <taxon>Planctomycetaceae</taxon>
        <taxon>Crateriforma</taxon>
    </lineage>
</organism>
<accession>A0A5C6FPV7</accession>
<reference evidence="2 3" key="1">
    <citation type="submission" date="2019-02" db="EMBL/GenBank/DDBJ databases">
        <title>Deep-cultivation of Planctomycetes and their phenomic and genomic characterization uncovers novel biology.</title>
        <authorList>
            <person name="Wiegand S."/>
            <person name="Jogler M."/>
            <person name="Boedeker C."/>
            <person name="Pinto D."/>
            <person name="Vollmers J."/>
            <person name="Rivas-Marin E."/>
            <person name="Kohn T."/>
            <person name="Peeters S.H."/>
            <person name="Heuer A."/>
            <person name="Rast P."/>
            <person name="Oberbeckmann S."/>
            <person name="Bunk B."/>
            <person name="Jeske O."/>
            <person name="Meyerdierks A."/>
            <person name="Storesund J.E."/>
            <person name="Kallscheuer N."/>
            <person name="Luecker S."/>
            <person name="Lage O.M."/>
            <person name="Pohl T."/>
            <person name="Merkel B.J."/>
            <person name="Hornburger P."/>
            <person name="Mueller R.-W."/>
            <person name="Bruemmer F."/>
            <person name="Labrenz M."/>
            <person name="Spormann A.M."/>
            <person name="Op Den Camp H."/>
            <person name="Overmann J."/>
            <person name="Amann R."/>
            <person name="Jetten M.S.M."/>
            <person name="Mascher T."/>
            <person name="Medema M.H."/>
            <person name="Devos D.P."/>
            <person name="Kaster A.-K."/>
            <person name="Ovreas L."/>
            <person name="Rohde M."/>
            <person name="Galperin M.Y."/>
            <person name="Jogler C."/>
        </authorList>
    </citation>
    <scope>NUCLEOTIDE SEQUENCE [LARGE SCALE GENOMIC DNA]</scope>
    <source>
        <strain evidence="2 3">V7</strain>
    </source>
</reference>
<dbReference type="Proteomes" id="UP000316476">
    <property type="component" value="Unassembled WGS sequence"/>
</dbReference>
<evidence type="ECO:0000313" key="2">
    <source>
        <dbReference type="EMBL" id="TWU65152.1"/>
    </source>
</evidence>
<comment type="caution">
    <text evidence="2">The sequence shown here is derived from an EMBL/GenBank/DDBJ whole genome shotgun (WGS) entry which is preliminary data.</text>
</comment>
<dbReference type="EMBL" id="SJPZ01000001">
    <property type="protein sequence ID" value="TWU65152.1"/>
    <property type="molecule type" value="Genomic_DNA"/>
</dbReference>
<sequence>MHLPAIPSTADPEAGPQFIIGGTASKTTAITDSAKPGKPGFVDRRQGSGGRGGHNERRQFGSSHAELSQEGRELALAIDQYKLQNHRRYITCDEMLKVLHQLGYQRVS</sequence>
<proteinExistence type="predicted"/>
<protein>
    <submittedName>
        <fullName evidence="2">Uncharacterized protein</fullName>
    </submittedName>
</protein>
<dbReference type="AlphaFoldDB" id="A0A5C6FPV7"/>
<feature type="region of interest" description="Disordered" evidence="1">
    <location>
        <begin position="1"/>
        <end position="20"/>
    </location>
</feature>
<dbReference type="RefSeq" id="WP_146410828.1">
    <property type="nucleotide sequence ID" value="NZ_SJPZ01000001.1"/>
</dbReference>
<gene>
    <name evidence="2" type="ORF">V7x_06980</name>
</gene>